<keyword evidence="6 18" id="KW-0548">Nucleotidyltransferase</keyword>
<dbReference type="EMBL" id="JACICD010000003">
    <property type="protein sequence ID" value="MBB3771351.1"/>
    <property type="molecule type" value="Genomic_DNA"/>
</dbReference>
<evidence type="ECO:0000256" key="10">
    <source>
        <dbReference type="ARBA" id="ARBA00022960"/>
    </source>
</evidence>
<keyword evidence="13 18" id="KW-0012">Acyltransferase</keyword>
<dbReference type="InterPro" id="IPR011004">
    <property type="entry name" value="Trimer_LpxA-like_sf"/>
</dbReference>
<dbReference type="GO" id="GO:0016020">
    <property type="term" value="C:membrane"/>
    <property type="evidence" value="ECO:0007669"/>
    <property type="project" value="GOC"/>
</dbReference>
<dbReference type="GO" id="GO:0071555">
    <property type="term" value="P:cell wall organization"/>
    <property type="evidence" value="ECO:0007669"/>
    <property type="project" value="UniProtKB-KW"/>
</dbReference>
<feature type="binding site" evidence="18">
    <location>
        <begin position="104"/>
        <end position="106"/>
    </location>
    <ligand>
        <name>UDP-N-acetyl-alpha-D-glucosamine</name>
        <dbReference type="ChEBI" id="CHEBI:57705"/>
    </ligand>
</feature>
<feature type="region of interest" description="Pyrophosphorylase" evidence="18">
    <location>
        <begin position="1"/>
        <end position="230"/>
    </location>
</feature>
<evidence type="ECO:0000256" key="3">
    <source>
        <dbReference type="ARBA" id="ARBA00007947"/>
    </source>
</evidence>
<comment type="catalytic activity">
    <reaction evidence="15 18">
        <text>alpha-D-glucosamine 1-phosphate + acetyl-CoA = N-acetyl-alpha-D-glucosamine 1-phosphate + CoA + H(+)</text>
        <dbReference type="Rhea" id="RHEA:13725"/>
        <dbReference type="ChEBI" id="CHEBI:15378"/>
        <dbReference type="ChEBI" id="CHEBI:57287"/>
        <dbReference type="ChEBI" id="CHEBI:57288"/>
        <dbReference type="ChEBI" id="CHEBI:57776"/>
        <dbReference type="ChEBI" id="CHEBI:58516"/>
        <dbReference type="EC" id="2.3.1.157"/>
    </reaction>
</comment>
<feature type="binding site" evidence="18">
    <location>
        <position position="317"/>
    </location>
    <ligand>
        <name>UDP-N-acetyl-alpha-D-glucosamine</name>
        <dbReference type="ChEBI" id="CHEBI:57705"/>
    </ligand>
</feature>
<evidence type="ECO:0000256" key="16">
    <source>
        <dbReference type="ARBA" id="ARBA00048493"/>
    </source>
</evidence>
<reference evidence="20 21" key="1">
    <citation type="submission" date="2020-08" db="EMBL/GenBank/DDBJ databases">
        <title>Genomic Encyclopedia of Type Strains, Phase IV (KMG-IV): sequencing the most valuable type-strain genomes for metagenomic binning, comparative biology and taxonomic classification.</title>
        <authorList>
            <person name="Goeker M."/>
        </authorList>
    </citation>
    <scope>NUCLEOTIDE SEQUENCE [LARGE SCALE GENOMIC DNA]</scope>
    <source>
        <strain evidence="20 21">DSM 5895</strain>
    </source>
</reference>
<evidence type="ECO:0000256" key="7">
    <source>
        <dbReference type="ARBA" id="ARBA00022723"/>
    </source>
</evidence>
<evidence type="ECO:0000256" key="5">
    <source>
        <dbReference type="ARBA" id="ARBA00022679"/>
    </source>
</evidence>
<feature type="binding site" evidence="18">
    <location>
        <position position="335"/>
    </location>
    <ligand>
        <name>UDP-N-acetyl-alpha-D-glucosamine</name>
        <dbReference type="ChEBI" id="CHEBI:57705"/>
    </ligand>
</feature>
<keyword evidence="11 18" id="KW-0573">Peptidoglycan synthesis</keyword>
<keyword evidence="10 18" id="KW-0133">Cell shape</keyword>
<keyword evidence="4 18" id="KW-0963">Cytoplasm</keyword>
<dbReference type="InterPro" id="IPR038009">
    <property type="entry name" value="GlmU_C_LbH"/>
</dbReference>
<dbReference type="InterPro" id="IPR029044">
    <property type="entry name" value="Nucleotide-diphossugar_trans"/>
</dbReference>
<dbReference type="PANTHER" id="PTHR43584">
    <property type="entry name" value="NUCLEOTIDYL TRANSFERASE"/>
    <property type="match status" value="1"/>
</dbReference>
<keyword evidence="7 18" id="KW-0479">Metal-binding</keyword>
<feature type="binding site" evidence="18">
    <location>
        <position position="364"/>
    </location>
    <ligand>
        <name>acetyl-CoA</name>
        <dbReference type="ChEBI" id="CHEBI:57288"/>
    </ligand>
</feature>
<keyword evidence="8 18" id="KW-0677">Repeat</keyword>
<comment type="similarity">
    <text evidence="3 18">In the N-terminal section; belongs to the N-acetylglucosamine-1-phosphate uridyltransferase family.</text>
</comment>
<accession>A0A839Z843</accession>
<dbReference type="InterPro" id="IPR001451">
    <property type="entry name" value="Hexapep"/>
</dbReference>
<dbReference type="SUPFAM" id="SSF53448">
    <property type="entry name" value="Nucleotide-diphospho-sugar transferases"/>
    <property type="match status" value="1"/>
</dbReference>
<gene>
    <name evidence="18" type="primary">glmU</name>
    <name evidence="20" type="ORF">FHS55_001950</name>
</gene>
<evidence type="ECO:0000256" key="2">
    <source>
        <dbReference type="ARBA" id="ARBA00007707"/>
    </source>
</evidence>
<dbReference type="AlphaFoldDB" id="A0A839Z843"/>
<feature type="binding site" evidence="18">
    <location>
        <position position="228"/>
    </location>
    <ligand>
        <name>UDP-N-acetyl-alpha-D-glucosamine</name>
        <dbReference type="ChEBI" id="CHEBI:57705"/>
    </ligand>
</feature>
<evidence type="ECO:0000256" key="11">
    <source>
        <dbReference type="ARBA" id="ARBA00022984"/>
    </source>
</evidence>
<evidence type="ECO:0000256" key="18">
    <source>
        <dbReference type="HAMAP-Rule" id="MF_01631"/>
    </source>
</evidence>
<proteinExistence type="inferred from homology"/>
<dbReference type="GO" id="GO:0003977">
    <property type="term" value="F:UDP-N-acetylglucosamine diphosphorylase activity"/>
    <property type="evidence" value="ECO:0007669"/>
    <property type="project" value="UniProtKB-UniRule"/>
</dbReference>
<feature type="binding site" evidence="18">
    <location>
        <begin position="81"/>
        <end position="82"/>
    </location>
    <ligand>
        <name>UDP-N-acetyl-alpha-D-glucosamine</name>
        <dbReference type="ChEBI" id="CHEBI:57705"/>
    </ligand>
</feature>
<comment type="pathway">
    <text evidence="18">Nucleotide-sugar biosynthesis; UDP-N-acetyl-alpha-D-glucosamine biosynthesis; N-acetyl-alpha-D-glucosamine 1-phosphate from alpha-D-glucosamine 6-phosphate (route II): step 2/2.</text>
</comment>
<dbReference type="NCBIfam" id="TIGR01173">
    <property type="entry name" value="glmU"/>
    <property type="match status" value="1"/>
</dbReference>
<dbReference type="CDD" id="cd02540">
    <property type="entry name" value="GT2_GlmU_N_bac"/>
    <property type="match status" value="1"/>
</dbReference>
<comment type="caution">
    <text evidence="20">The sequence shown here is derived from an EMBL/GenBank/DDBJ whole genome shotgun (WGS) entry which is preliminary data.</text>
</comment>
<dbReference type="InterPro" id="IPR005882">
    <property type="entry name" value="Bifunctional_GlmU"/>
</dbReference>
<keyword evidence="12 18" id="KW-0511">Multifunctional enzyme</keyword>
<dbReference type="NCBIfam" id="NF010933">
    <property type="entry name" value="PRK14353.1"/>
    <property type="match status" value="1"/>
</dbReference>
<feature type="binding site" evidence="18">
    <location>
        <position position="228"/>
    </location>
    <ligand>
        <name>Mg(2+)</name>
        <dbReference type="ChEBI" id="CHEBI:18420"/>
    </ligand>
</feature>
<feature type="binding site" evidence="18">
    <location>
        <position position="407"/>
    </location>
    <ligand>
        <name>acetyl-CoA</name>
        <dbReference type="ChEBI" id="CHEBI:57288"/>
    </ligand>
</feature>
<dbReference type="GO" id="GO:0009245">
    <property type="term" value="P:lipid A biosynthetic process"/>
    <property type="evidence" value="ECO:0007669"/>
    <property type="project" value="UniProtKB-UniRule"/>
</dbReference>
<dbReference type="UniPathway" id="UPA00113">
    <property type="reaction ID" value="UER00532"/>
</dbReference>
<evidence type="ECO:0000256" key="14">
    <source>
        <dbReference type="ARBA" id="ARBA00023316"/>
    </source>
</evidence>
<dbReference type="Pfam" id="PF00132">
    <property type="entry name" value="Hexapep"/>
    <property type="match status" value="2"/>
</dbReference>
<evidence type="ECO:0000259" key="19">
    <source>
        <dbReference type="Pfam" id="PF12804"/>
    </source>
</evidence>
<feature type="binding site" evidence="18">
    <location>
        <begin position="370"/>
        <end position="371"/>
    </location>
    <ligand>
        <name>acetyl-CoA</name>
        <dbReference type="ChEBI" id="CHEBI:57288"/>
    </ligand>
</feature>
<dbReference type="PANTHER" id="PTHR43584:SF3">
    <property type="entry name" value="BIFUNCTIONAL PROTEIN GLMU"/>
    <property type="match status" value="1"/>
</dbReference>
<comment type="pathway">
    <text evidence="18">Nucleotide-sugar biosynthesis; UDP-N-acetyl-alpha-D-glucosamine biosynthesis; UDP-N-acetyl-alpha-D-glucosamine from N-acetyl-alpha-D-glucosamine 1-phosphate: step 1/1.</text>
</comment>
<keyword evidence="14 18" id="KW-0961">Cell wall biogenesis/degradation</keyword>
<dbReference type="Pfam" id="PF12804">
    <property type="entry name" value="NTP_transf_3"/>
    <property type="match status" value="1"/>
</dbReference>
<dbReference type="Gene3D" id="3.90.550.10">
    <property type="entry name" value="Spore Coat Polysaccharide Biosynthesis Protein SpsA, Chain A"/>
    <property type="match status" value="1"/>
</dbReference>
<feature type="binding site" evidence="18">
    <location>
        <position position="424"/>
    </location>
    <ligand>
        <name>acetyl-CoA</name>
        <dbReference type="ChEBI" id="CHEBI:57288"/>
    </ligand>
</feature>
<evidence type="ECO:0000313" key="20">
    <source>
        <dbReference type="EMBL" id="MBB3771351.1"/>
    </source>
</evidence>
<feature type="region of interest" description="N-acetyltransferase" evidence="18">
    <location>
        <begin position="252"/>
        <end position="453"/>
    </location>
</feature>
<evidence type="ECO:0000256" key="4">
    <source>
        <dbReference type="ARBA" id="ARBA00022490"/>
    </source>
</evidence>
<comment type="subcellular location">
    <subcellularLocation>
        <location evidence="1 18">Cytoplasm</location>
    </subcellularLocation>
</comment>
<sequence>MRSLLVIVLAAGEGTRMLSAQPKVLHKVAGRAMVSHVLDAALAAGASRIAVVVGPDHDAVAEEVHRTVPDAAIFVQSERRGTAHAVLAAREALAEGHDDVVVMYGDTPLVRGETVLALRAPLALGAGVAVLGFRPEDPTGYGRLLTRGGELVAIREEKEASPEERAVRLCNAGLMAFDGRAVLGLIDAIGDANAKREFYLTDAVEIARAQGRLSGVVEAPADEVAGVNSRVQLAQAEAILQARLRRRALEGGATLVAPDTVFFSADTRLGRDVVVEPNVVFGAGVTVEEGATIRAFSHIEGAHVGRGAIVGPFARLRPGAMLGEGVHVGNFVEIKAAELSPGVKVNHLSYVGDSSVGANTNIGAGTITCNYDGFRKHRTVIGANAFIGTNSLLVAPVSVGDGAYIGTGSIITEDVPADALAIARARQVNKPGWAVRLRERLAAGLAPENAPKK</sequence>
<dbReference type="GO" id="GO:0005737">
    <property type="term" value="C:cytoplasm"/>
    <property type="evidence" value="ECO:0007669"/>
    <property type="project" value="UniProtKB-SubCell"/>
</dbReference>
<dbReference type="GO" id="GO:0006048">
    <property type="term" value="P:UDP-N-acetylglucosamine biosynthetic process"/>
    <property type="evidence" value="ECO:0007669"/>
    <property type="project" value="UniProtKB-UniPathway"/>
</dbReference>
<feature type="region of interest" description="Linker" evidence="18">
    <location>
        <begin position="231"/>
        <end position="251"/>
    </location>
</feature>
<evidence type="ECO:0000256" key="8">
    <source>
        <dbReference type="ARBA" id="ARBA00022737"/>
    </source>
</evidence>
<dbReference type="PROSITE" id="PS00101">
    <property type="entry name" value="HEXAPEP_TRANSFERASES"/>
    <property type="match status" value="1"/>
</dbReference>
<keyword evidence="9 18" id="KW-0460">Magnesium</keyword>
<keyword evidence="5 18" id="KW-0808">Transferase</keyword>
<dbReference type="Proteomes" id="UP000533469">
    <property type="component" value="Unassembled WGS sequence"/>
</dbReference>
<feature type="binding site" evidence="18">
    <location>
        <position position="361"/>
    </location>
    <ligand>
        <name>UDP-N-acetyl-alpha-D-glucosamine</name>
        <dbReference type="ChEBI" id="CHEBI:57705"/>
    </ligand>
</feature>
<evidence type="ECO:0000256" key="13">
    <source>
        <dbReference type="ARBA" id="ARBA00023315"/>
    </source>
</evidence>
<dbReference type="InterPro" id="IPR050065">
    <property type="entry name" value="GlmU-like"/>
</dbReference>
<keyword evidence="21" id="KW-1185">Reference proteome</keyword>
<protein>
    <recommendedName>
        <fullName evidence="18">Bifunctional protein GlmU</fullName>
    </recommendedName>
    <domain>
        <recommendedName>
            <fullName evidence="18">UDP-N-acetylglucosamine pyrophosphorylase</fullName>
            <ecNumber evidence="18">2.7.7.23</ecNumber>
        </recommendedName>
        <alternativeName>
            <fullName evidence="18">N-acetylglucosamine-1-phosphate uridyltransferase</fullName>
        </alternativeName>
    </domain>
    <domain>
        <recommendedName>
            <fullName evidence="18">Glucosamine-1-phosphate N-acetyltransferase</fullName>
            <ecNumber evidence="18">2.3.1.157</ecNumber>
        </recommendedName>
    </domain>
</protein>
<dbReference type="CDD" id="cd03353">
    <property type="entry name" value="LbH_GlmU_C"/>
    <property type="match status" value="1"/>
</dbReference>
<feature type="active site" description="Proton acceptor" evidence="18">
    <location>
        <position position="347"/>
    </location>
</feature>
<organism evidence="20 21">
    <name type="scientific">Ancylobacter tetraedralis</name>
    <dbReference type="NCBI Taxonomy" id="217068"/>
    <lineage>
        <taxon>Bacteria</taxon>
        <taxon>Pseudomonadati</taxon>
        <taxon>Pseudomonadota</taxon>
        <taxon>Alphaproteobacteria</taxon>
        <taxon>Hyphomicrobiales</taxon>
        <taxon>Xanthobacteraceae</taxon>
        <taxon>Ancylobacter</taxon>
    </lineage>
</organism>
<dbReference type="SUPFAM" id="SSF51161">
    <property type="entry name" value="Trimeric LpxA-like enzymes"/>
    <property type="match status" value="1"/>
</dbReference>
<feature type="binding site" evidence="18">
    <location>
        <position position="106"/>
    </location>
    <ligand>
        <name>Mg(2+)</name>
        <dbReference type="ChEBI" id="CHEBI:18420"/>
    </ligand>
</feature>
<dbReference type="RefSeq" id="WP_183189515.1">
    <property type="nucleotide sequence ID" value="NZ_JACICD010000003.1"/>
</dbReference>
<evidence type="ECO:0000256" key="6">
    <source>
        <dbReference type="ARBA" id="ARBA00022695"/>
    </source>
</evidence>
<feature type="binding site" evidence="18">
    <location>
        <position position="171"/>
    </location>
    <ligand>
        <name>UDP-N-acetyl-alpha-D-glucosamine</name>
        <dbReference type="ChEBI" id="CHEBI:57705"/>
    </ligand>
</feature>
<name>A0A839Z843_9HYPH</name>
<dbReference type="Gene3D" id="2.160.10.10">
    <property type="entry name" value="Hexapeptide repeat proteins"/>
    <property type="match status" value="1"/>
</dbReference>
<comment type="pathway">
    <text evidence="18">Bacterial outer membrane biogenesis; LPS lipid A biosynthesis.</text>
</comment>
<evidence type="ECO:0000313" key="21">
    <source>
        <dbReference type="Proteomes" id="UP000533469"/>
    </source>
</evidence>
<dbReference type="HAMAP" id="MF_01631">
    <property type="entry name" value="GlmU"/>
    <property type="match status" value="1"/>
</dbReference>
<dbReference type="GO" id="GO:0019134">
    <property type="term" value="F:glucosamine-1-phosphate N-acetyltransferase activity"/>
    <property type="evidence" value="ECO:0007669"/>
    <property type="project" value="UniProtKB-UniRule"/>
</dbReference>
<feature type="binding site" evidence="18">
    <location>
        <position position="350"/>
    </location>
    <ligand>
        <name>UDP-N-acetyl-alpha-D-glucosamine</name>
        <dbReference type="ChEBI" id="CHEBI:57705"/>
    </ligand>
</feature>
<dbReference type="GO" id="GO:0008360">
    <property type="term" value="P:regulation of cell shape"/>
    <property type="evidence" value="ECO:0007669"/>
    <property type="project" value="UniProtKB-KW"/>
</dbReference>
<dbReference type="EC" id="2.3.1.157" evidence="18"/>
<comment type="function">
    <text evidence="17 18">Catalyzes the last two sequential reactions in the de novo biosynthetic pathway for UDP-N-acetylglucosamine (UDP-GlcNAc). The C-terminal domain catalyzes the transfer of acetyl group from acetyl coenzyme A to glucosamine-1-phosphate (GlcN-1-P) to produce N-acetylglucosamine-1-phosphate (GlcNAc-1-P), which is converted into UDP-GlcNAc by the transfer of uridine 5-monophosphate (from uridine 5-triphosphate), a reaction catalyzed by the N-terminal domain.</text>
</comment>
<dbReference type="GO" id="GO:0009252">
    <property type="term" value="P:peptidoglycan biosynthetic process"/>
    <property type="evidence" value="ECO:0007669"/>
    <property type="project" value="UniProtKB-UniRule"/>
</dbReference>
<dbReference type="UniPathway" id="UPA00973"/>
<feature type="domain" description="MobA-like NTP transferase" evidence="19">
    <location>
        <begin position="6"/>
        <end position="134"/>
    </location>
</feature>
<feature type="binding site" evidence="18">
    <location>
        <position position="142"/>
    </location>
    <ligand>
        <name>UDP-N-acetyl-alpha-D-glucosamine</name>
        <dbReference type="ChEBI" id="CHEBI:57705"/>
    </ligand>
</feature>
<feature type="binding site" evidence="18">
    <location>
        <position position="23"/>
    </location>
    <ligand>
        <name>UDP-N-acetyl-alpha-D-glucosamine</name>
        <dbReference type="ChEBI" id="CHEBI:57705"/>
    </ligand>
</feature>
<feature type="binding site" evidence="18">
    <location>
        <position position="76"/>
    </location>
    <ligand>
        <name>UDP-N-acetyl-alpha-D-glucosamine</name>
        <dbReference type="ChEBI" id="CHEBI:57705"/>
    </ligand>
</feature>
<feature type="binding site" evidence="18">
    <location>
        <begin position="9"/>
        <end position="12"/>
    </location>
    <ligand>
        <name>UDP-N-acetyl-alpha-D-glucosamine</name>
        <dbReference type="ChEBI" id="CHEBI:57705"/>
    </ligand>
</feature>
<comment type="catalytic activity">
    <reaction evidence="16 18">
        <text>N-acetyl-alpha-D-glucosamine 1-phosphate + UTP + H(+) = UDP-N-acetyl-alpha-D-glucosamine + diphosphate</text>
        <dbReference type="Rhea" id="RHEA:13509"/>
        <dbReference type="ChEBI" id="CHEBI:15378"/>
        <dbReference type="ChEBI" id="CHEBI:33019"/>
        <dbReference type="ChEBI" id="CHEBI:46398"/>
        <dbReference type="ChEBI" id="CHEBI:57705"/>
        <dbReference type="ChEBI" id="CHEBI:57776"/>
        <dbReference type="EC" id="2.7.7.23"/>
    </reaction>
</comment>
<dbReference type="InterPro" id="IPR025877">
    <property type="entry name" value="MobA-like_NTP_Trfase"/>
</dbReference>
<comment type="similarity">
    <text evidence="2 18">In the C-terminal section; belongs to the transferase hexapeptide repeat family.</text>
</comment>
<comment type="subunit">
    <text evidence="18">Homotrimer.</text>
</comment>
<dbReference type="InterPro" id="IPR018357">
    <property type="entry name" value="Hexapep_transf_CS"/>
</dbReference>
<comment type="caution">
    <text evidence="18">Lacks conserved residue(s) required for the propagation of feature annotation.</text>
</comment>
<evidence type="ECO:0000256" key="12">
    <source>
        <dbReference type="ARBA" id="ARBA00023268"/>
    </source>
</evidence>
<evidence type="ECO:0000256" key="9">
    <source>
        <dbReference type="ARBA" id="ARBA00022842"/>
    </source>
</evidence>
<dbReference type="EC" id="2.7.7.23" evidence="18"/>
<feature type="binding site" evidence="18">
    <location>
        <position position="156"/>
    </location>
    <ligand>
        <name>UDP-N-acetyl-alpha-D-glucosamine</name>
        <dbReference type="ChEBI" id="CHEBI:57705"/>
    </ligand>
</feature>
<dbReference type="GO" id="GO:0000287">
    <property type="term" value="F:magnesium ion binding"/>
    <property type="evidence" value="ECO:0007669"/>
    <property type="project" value="UniProtKB-UniRule"/>
</dbReference>
<evidence type="ECO:0000256" key="15">
    <source>
        <dbReference type="ARBA" id="ARBA00048247"/>
    </source>
</evidence>
<comment type="cofactor">
    <cofactor evidence="18">
        <name>Mg(2+)</name>
        <dbReference type="ChEBI" id="CHEBI:18420"/>
    </cofactor>
    <text evidence="18">Binds 1 Mg(2+) ion per subunit.</text>
</comment>
<evidence type="ECO:0000256" key="17">
    <source>
        <dbReference type="ARBA" id="ARBA00049628"/>
    </source>
</evidence>
<dbReference type="GO" id="GO:0000902">
    <property type="term" value="P:cell morphogenesis"/>
    <property type="evidence" value="ECO:0007669"/>
    <property type="project" value="UniProtKB-UniRule"/>
</dbReference>
<evidence type="ECO:0000256" key="1">
    <source>
        <dbReference type="ARBA" id="ARBA00004496"/>
    </source>
</evidence>